<reference evidence="3 4" key="1">
    <citation type="submission" date="2017-01" db="EMBL/GenBank/DDBJ databases">
        <title>The cable genome- insights into the physiology and evolution of filamentous bacteria capable of sulfide oxidation via long distance electron transfer.</title>
        <authorList>
            <person name="Schreiber L."/>
            <person name="Bjerg J.T."/>
            <person name="Boggild A."/>
            <person name="Van De Vossenberg J."/>
            <person name="Meysman F."/>
            <person name="Nielsen L.P."/>
            <person name="Schramm A."/>
            <person name="Kjeldsen K.U."/>
        </authorList>
    </citation>
    <scope>NUCLEOTIDE SEQUENCE [LARGE SCALE GENOMIC DNA]</scope>
    <source>
        <strain evidence="3">MCF</strain>
    </source>
</reference>
<dbReference type="InterPro" id="IPR011990">
    <property type="entry name" value="TPR-like_helical_dom_sf"/>
</dbReference>
<keyword evidence="3" id="KW-0378">Hydrolase</keyword>
<evidence type="ECO:0000259" key="2">
    <source>
        <dbReference type="SMART" id="SM00507"/>
    </source>
</evidence>
<gene>
    <name evidence="3" type="ORF">H206_03333</name>
</gene>
<evidence type="ECO:0000313" key="4">
    <source>
        <dbReference type="Proteomes" id="UP000287853"/>
    </source>
</evidence>
<keyword evidence="1" id="KW-0812">Transmembrane</keyword>
<keyword evidence="3" id="KW-0255">Endonuclease</keyword>
<dbReference type="Proteomes" id="UP000287853">
    <property type="component" value="Unassembled WGS sequence"/>
</dbReference>
<dbReference type="Gene3D" id="1.25.40.10">
    <property type="entry name" value="Tetratricopeptide repeat domain"/>
    <property type="match status" value="1"/>
</dbReference>
<dbReference type="InterPro" id="IPR002711">
    <property type="entry name" value="HNH"/>
</dbReference>
<comment type="caution">
    <text evidence="3">The sequence shown here is derived from an EMBL/GenBank/DDBJ whole genome shotgun (WGS) entry which is preliminary data.</text>
</comment>
<feature type="transmembrane region" description="Helical" evidence="1">
    <location>
        <begin position="6"/>
        <end position="28"/>
    </location>
</feature>
<dbReference type="Gene3D" id="1.10.30.50">
    <property type="match status" value="1"/>
</dbReference>
<dbReference type="AlphaFoldDB" id="A0A444ITJ4"/>
<protein>
    <submittedName>
        <fullName evidence="3">HNH endonuclease</fullName>
    </submittedName>
</protein>
<dbReference type="PANTHER" id="PTHR33877:SF1">
    <property type="entry name" value="TYPE IV METHYL-DIRECTED RESTRICTION ENZYME ECOKMCRA"/>
    <property type="match status" value="1"/>
</dbReference>
<dbReference type="GO" id="GO:0008270">
    <property type="term" value="F:zinc ion binding"/>
    <property type="evidence" value="ECO:0007669"/>
    <property type="project" value="InterPro"/>
</dbReference>
<feature type="domain" description="HNH nuclease" evidence="2">
    <location>
        <begin position="260"/>
        <end position="316"/>
    </location>
</feature>
<keyword evidence="4" id="KW-1185">Reference proteome</keyword>
<dbReference type="GO" id="GO:0004519">
    <property type="term" value="F:endonuclease activity"/>
    <property type="evidence" value="ECO:0007669"/>
    <property type="project" value="UniProtKB-KW"/>
</dbReference>
<dbReference type="SMART" id="SM00507">
    <property type="entry name" value="HNHc"/>
    <property type="match status" value="1"/>
</dbReference>
<keyword evidence="1" id="KW-1133">Transmembrane helix</keyword>
<name>A0A444ITJ4_9BACT</name>
<dbReference type="CDD" id="cd00085">
    <property type="entry name" value="HNHc"/>
    <property type="match status" value="1"/>
</dbReference>
<dbReference type="EMBL" id="MTKO01000105">
    <property type="protein sequence ID" value="RWX43935.1"/>
    <property type="molecule type" value="Genomic_DNA"/>
</dbReference>
<evidence type="ECO:0000256" key="1">
    <source>
        <dbReference type="SAM" id="Phobius"/>
    </source>
</evidence>
<evidence type="ECO:0000313" key="3">
    <source>
        <dbReference type="EMBL" id="RWX43935.1"/>
    </source>
</evidence>
<dbReference type="PANTHER" id="PTHR33877">
    <property type="entry name" value="SLL1193 PROTEIN"/>
    <property type="match status" value="1"/>
</dbReference>
<dbReference type="InterPro" id="IPR052892">
    <property type="entry name" value="NA-targeting_endonuclease"/>
</dbReference>
<dbReference type="GO" id="GO:0003676">
    <property type="term" value="F:nucleic acid binding"/>
    <property type="evidence" value="ECO:0007669"/>
    <property type="project" value="InterPro"/>
</dbReference>
<accession>A0A444ITJ4</accession>
<organism evidence="3 4">
    <name type="scientific">Candidatus Electrothrix aarhusensis</name>
    <dbReference type="NCBI Taxonomy" id="1859131"/>
    <lineage>
        <taxon>Bacteria</taxon>
        <taxon>Pseudomonadati</taxon>
        <taxon>Thermodesulfobacteriota</taxon>
        <taxon>Desulfobulbia</taxon>
        <taxon>Desulfobulbales</taxon>
        <taxon>Desulfobulbaceae</taxon>
        <taxon>Candidatus Electrothrix</taxon>
    </lineage>
</organism>
<dbReference type="InterPro" id="IPR003615">
    <property type="entry name" value="HNH_nuc"/>
</dbReference>
<sequence length="455" mass="51883">MPFFIIVIIAALIEYWYITLPAVFCLFIPSIILHFQKEHYFASEEFITRKKEISTLVAEHNDVAEYVQTIRNNESLKMAFSSTGEHAHLASSVNTSHHNYKRDRNIAHFGATNVHNCSLQIVRNASQNPIKYLIKYFGINTIEETLADIEKFGETISRLESAISNLNIRESSIAKTFAPPQFILEHFKEEFMQLVGVELSSLSVPYPVYAFEYVSAGGNSGQKTTVTLNTPTIDALIETLSEKIRFRKSTAGQRALMTAKFREFIKKRDNHTCKYCMVSLMDEPHLLLEVDHILPISKGGLSTEDNLQTLCWRCNRTKSNKVSHTSQEITTQNGVPLKSENKCTELKKSHGNVNNQKDNAVKDIAHTTQIKQSDKKRDFLPFAKKHLKLKEYNEAILWLNTTIENHEDLANAYYLRAFAFNKISDKNKALSDLRKAAECGNNKAIDILRKRTDSN</sequence>
<proteinExistence type="predicted"/>
<dbReference type="Pfam" id="PF01844">
    <property type="entry name" value="HNH"/>
    <property type="match status" value="1"/>
</dbReference>
<keyword evidence="3" id="KW-0540">Nuclease</keyword>
<keyword evidence="1" id="KW-0472">Membrane</keyword>
<dbReference type="SUPFAM" id="SSF48452">
    <property type="entry name" value="TPR-like"/>
    <property type="match status" value="1"/>
</dbReference>